<keyword evidence="3" id="KW-1185">Reference proteome</keyword>
<dbReference type="EMBL" id="JBHSAY010000028">
    <property type="protein sequence ID" value="MFC4136114.1"/>
    <property type="molecule type" value="Genomic_DNA"/>
</dbReference>
<evidence type="ECO:0000313" key="2">
    <source>
        <dbReference type="EMBL" id="MFC4136114.1"/>
    </source>
</evidence>
<feature type="transmembrane region" description="Helical" evidence="1">
    <location>
        <begin position="37"/>
        <end position="56"/>
    </location>
</feature>
<keyword evidence="1" id="KW-1133">Transmembrane helix</keyword>
<feature type="transmembrane region" description="Helical" evidence="1">
    <location>
        <begin position="63"/>
        <end position="81"/>
    </location>
</feature>
<keyword evidence="1" id="KW-0812">Transmembrane</keyword>
<feature type="transmembrane region" description="Helical" evidence="1">
    <location>
        <begin position="124"/>
        <end position="143"/>
    </location>
</feature>
<keyword evidence="1" id="KW-0472">Membrane</keyword>
<evidence type="ECO:0000256" key="1">
    <source>
        <dbReference type="SAM" id="Phobius"/>
    </source>
</evidence>
<name>A0ABV8M076_9ACTN</name>
<evidence type="ECO:0000313" key="3">
    <source>
        <dbReference type="Proteomes" id="UP001595816"/>
    </source>
</evidence>
<comment type="caution">
    <text evidence="2">The sequence shown here is derived from an EMBL/GenBank/DDBJ whole genome shotgun (WGS) entry which is preliminary data.</text>
</comment>
<proteinExistence type="predicted"/>
<feature type="transmembrane region" description="Helical" evidence="1">
    <location>
        <begin position="93"/>
        <end position="112"/>
    </location>
</feature>
<protein>
    <submittedName>
        <fullName evidence="2">Uncharacterized protein</fullName>
    </submittedName>
</protein>
<sequence length="183" mass="18378">MTKVWGSVGVAAALLWAAGILIQYADADSKPGELLIDAGFIGIAAMIAGLLVTGVAGRGVFPAIGLGVWSFGHLSIALGGFVEMATGNADNAFYPLGGLAQIVGGVLAAVALARAGVLTGWRRWMPVAWVVTYLGVFATLITAGDDVQAWQLAPFGLWLATIALTGVAAATATPAAGAVARTA</sequence>
<dbReference type="RefSeq" id="WP_253762804.1">
    <property type="nucleotide sequence ID" value="NZ_JAMZDZ010000001.1"/>
</dbReference>
<gene>
    <name evidence="2" type="ORF">ACFOZ4_36370</name>
</gene>
<reference evidence="3" key="1">
    <citation type="journal article" date="2019" name="Int. J. Syst. Evol. Microbiol.">
        <title>The Global Catalogue of Microorganisms (GCM) 10K type strain sequencing project: providing services to taxonomists for standard genome sequencing and annotation.</title>
        <authorList>
            <consortium name="The Broad Institute Genomics Platform"/>
            <consortium name="The Broad Institute Genome Sequencing Center for Infectious Disease"/>
            <person name="Wu L."/>
            <person name="Ma J."/>
        </authorList>
    </citation>
    <scope>NUCLEOTIDE SEQUENCE [LARGE SCALE GENOMIC DNA]</scope>
    <source>
        <strain evidence="3">CGMCC 4.7289</strain>
    </source>
</reference>
<dbReference type="Proteomes" id="UP001595816">
    <property type="component" value="Unassembled WGS sequence"/>
</dbReference>
<feature type="transmembrane region" description="Helical" evidence="1">
    <location>
        <begin position="155"/>
        <end position="180"/>
    </location>
</feature>
<organism evidence="2 3">
    <name type="scientific">Hamadaea flava</name>
    <dbReference type="NCBI Taxonomy" id="1742688"/>
    <lineage>
        <taxon>Bacteria</taxon>
        <taxon>Bacillati</taxon>
        <taxon>Actinomycetota</taxon>
        <taxon>Actinomycetes</taxon>
        <taxon>Micromonosporales</taxon>
        <taxon>Micromonosporaceae</taxon>
        <taxon>Hamadaea</taxon>
    </lineage>
</organism>
<accession>A0ABV8M076</accession>